<organism evidence="1 2">
    <name type="scientific">Melastoma candidum</name>
    <dbReference type="NCBI Taxonomy" id="119954"/>
    <lineage>
        <taxon>Eukaryota</taxon>
        <taxon>Viridiplantae</taxon>
        <taxon>Streptophyta</taxon>
        <taxon>Embryophyta</taxon>
        <taxon>Tracheophyta</taxon>
        <taxon>Spermatophyta</taxon>
        <taxon>Magnoliopsida</taxon>
        <taxon>eudicotyledons</taxon>
        <taxon>Gunneridae</taxon>
        <taxon>Pentapetalae</taxon>
        <taxon>rosids</taxon>
        <taxon>malvids</taxon>
        <taxon>Myrtales</taxon>
        <taxon>Melastomataceae</taxon>
        <taxon>Melastomatoideae</taxon>
        <taxon>Melastomateae</taxon>
        <taxon>Melastoma</taxon>
    </lineage>
</organism>
<gene>
    <name evidence="1" type="ORF">MLD38_013949</name>
</gene>
<name>A0ACB9REW5_9MYRT</name>
<keyword evidence="2" id="KW-1185">Reference proteome</keyword>
<dbReference type="Proteomes" id="UP001057402">
    <property type="component" value="Chromosome 4"/>
</dbReference>
<evidence type="ECO:0000313" key="1">
    <source>
        <dbReference type="EMBL" id="KAI4376159.1"/>
    </source>
</evidence>
<proteinExistence type="predicted"/>
<reference evidence="2" key="1">
    <citation type="journal article" date="2023" name="Front. Plant Sci.">
        <title>Chromosomal-level genome assembly of Melastoma candidum provides insights into trichome evolution.</title>
        <authorList>
            <person name="Zhong Y."/>
            <person name="Wu W."/>
            <person name="Sun C."/>
            <person name="Zou P."/>
            <person name="Liu Y."/>
            <person name="Dai S."/>
            <person name="Zhou R."/>
        </authorList>
    </citation>
    <scope>NUCLEOTIDE SEQUENCE [LARGE SCALE GENOMIC DNA]</scope>
</reference>
<evidence type="ECO:0000313" key="2">
    <source>
        <dbReference type="Proteomes" id="UP001057402"/>
    </source>
</evidence>
<dbReference type="EMBL" id="CM042883">
    <property type="protein sequence ID" value="KAI4376159.1"/>
    <property type="molecule type" value="Genomic_DNA"/>
</dbReference>
<sequence>MGESSVLSIREEEVIPLSETLSKIPPLPQHTRSSTLFFFFFFFFYSSLFPDHLRTGLTSRRPRFRRIVGDEVLLGLMSGRTADMNKENDIGVRRVADNVRITRSRAKAVGTSTGILPSSRPSFKQDHKRVLRASAKRAASNENKPANEGDAAATWNKKRAVLKDVTNVLCKRSFLSCVNAAKHQTGKNGMKDGAVPEHEDTIHEVAKVELATELSKIRVADTLDGVIPPKCSNVGTLTGPASDHVRQDTDEKGESPSLRKSNRKRLRNENGDDMESAQLLSTRPSVIEIDSRVHDPQACTSYAHEIYSNIRTNELERRPSFDYMERLQCDISPGMRSILIDWLVEVSEEYKLVPDTLYLTVNLIDRFLSQNYIKKQSLQLLGITCMLIASKYEEICAPRVDEFCFITDNTYTREEVLKQESQVLNHFHFQLSFPSTKSFLRRFIQAAQASSEFPSLEMEFLANYLAELTLIEYSFLKFLPSVIAASAVLLARWTLNQSDNPWNPTLEHYTSYKVEELKTVVLAIEGLQLNTSGCSLNAVRQKYKQQKFRAVSTLTSSEPVQTLFQSYNNC</sequence>
<comment type="caution">
    <text evidence="1">The sequence shown here is derived from an EMBL/GenBank/DDBJ whole genome shotgun (WGS) entry which is preliminary data.</text>
</comment>
<protein>
    <submittedName>
        <fullName evidence="1">Uncharacterized protein</fullName>
    </submittedName>
</protein>
<accession>A0ACB9REW5</accession>